<evidence type="ECO:0000313" key="2">
    <source>
        <dbReference type="Proteomes" id="UP001054821"/>
    </source>
</evidence>
<organism evidence="1 2">
    <name type="scientific">Prunus dulcis</name>
    <name type="common">Almond</name>
    <name type="synonym">Amygdalus dulcis</name>
    <dbReference type="NCBI Taxonomy" id="3755"/>
    <lineage>
        <taxon>Eukaryota</taxon>
        <taxon>Viridiplantae</taxon>
        <taxon>Streptophyta</taxon>
        <taxon>Embryophyta</taxon>
        <taxon>Tracheophyta</taxon>
        <taxon>Spermatophyta</taxon>
        <taxon>Magnoliopsida</taxon>
        <taxon>eudicotyledons</taxon>
        <taxon>Gunneridae</taxon>
        <taxon>Pentapetalae</taxon>
        <taxon>rosids</taxon>
        <taxon>fabids</taxon>
        <taxon>Rosales</taxon>
        <taxon>Rosaceae</taxon>
        <taxon>Amygdaloideae</taxon>
        <taxon>Amygdaleae</taxon>
        <taxon>Prunus</taxon>
    </lineage>
</organism>
<dbReference type="Proteomes" id="UP001054821">
    <property type="component" value="Chromosome 6"/>
</dbReference>
<sequence>MRRTNTLITDDILFVKPGLYRLWVLPFSCLNFFNIQLAALRALLAYFLSSSCVRLPYLAEGLDIFRRGKQETGTKLAEFCAHALLAFEVLMHPRVLPLADFANAPSLSDGVRHKLPENIYSDSLRHQTPFSTDIQGMRAQRPFCL</sequence>
<dbReference type="PANTHER" id="PTHR34105:SF1">
    <property type="entry name" value="PROLINE-, GLUTAMIC ACID- AND LEUCINE-RICH PROTEIN 1"/>
    <property type="match status" value="1"/>
</dbReference>
<dbReference type="AlphaFoldDB" id="A0AAD4YW69"/>
<dbReference type="GO" id="GO:0005634">
    <property type="term" value="C:nucleus"/>
    <property type="evidence" value="ECO:0007669"/>
    <property type="project" value="TreeGrafter"/>
</dbReference>
<accession>A0AAD4YW69</accession>
<dbReference type="PANTHER" id="PTHR34105">
    <property type="entry name" value="PROLINE-, GLUTAMIC ACID- AND LEUCINE-RICH PROTEIN 1"/>
    <property type="match status" value="1"/>
</dbReference>
<gene>
    <name evidence="1" type="ORF">L3X38_032707</name>
</gene>
<protein>
    <submittedName>
        <fullName evidence="1">Uncharacterized protein</fullName>
    </submittedName>
</protein>
<evidence type="ECO:0000313" key="1">
    <source>
        <dbReference type="EMBL" id="KAI5323635.1"/>
    </source>
</evidence>
<keyword evidence="2" id="KW-1185">Reference proteome</keyword>
<reference evidence="1 2" key="1">
    <citation type="journal article" date="2022" name="G3 (Bethesda)">
        <title>Whole-genome sequence and methylome profiling of the almond [Prunus dulcis (Mill.) D.A. Webb] cultivar 'Nonpareil'.</title>
        <authorList>
            <person name="D'Amico-Willman K.M."/>
            <person name="Ouma W.Z."/>
            <person name="Meulia T."/>
            <person name="Sideli G.M."/>
            <person name="Gradziel T.M."/>
            <person name="Fresnedo-Ramirez J."/>
        </authorList>
    </citation>
    <scope>NUCLEOTIDE SEQUENCE [LARGE SCALE GENOMIC DNA]</scope>
    <source>
        <strain evidence="1">Clone GOH B32 T37-40</strain>
    </source>
</reference>
<comment type="caution">
    <text evidence="1">The sequence shown here is derived from an EMBL/GenBank/DDBJ whole genome shotgun (WGS) entry which is preliminary data.</text>
</comment>
<dbReference type="EMBL" id="JAJFAZ020000006">
    <property type="protein sequence ID" value="KAI5323635.1"/>
    <property type="molecule type" value="Genomic_DNA"/>
</dbReference>
<name>A0AAD4YW69_PRUDU</name>
<proteinExistence type="predicted"/>
<dbReference type="GO" id="GO:0006364">
    <property type="term" value="P:rRNA processing"/>
    <property type="evidence" value="ECO:0007669"/>
    <property type="project" value="TreeGrafter"/>
</dbReference>